<name>A0A7R9IA84_9NEOP</name>
<accession>A0A7R9IA84</accession>
<feature type="compositionally biased region" description="Pro residues" evidence="1">
    <location>
        <begin position="1"/>
        <end position="11"/>
    </location>
</feature>
<dbReference type="EMBL" id="OE000296">
    <property type="protein sequence ID" value="CAD7453293.1"/>
    <property type="molecule type" value="Genomic_DNA"/>
</dbReference>
<dbReference type="AlphaFoldDB" id="A0A7R9IA84"/>
<evidence type="ECO:0000256" key="1">
    <source>
        <dbReference type="SAM" id="MobiDB-lite"/>
    </source>
</evidence>
<evidence type="ECO:0000313" key="2">
    <source>
        <dbReference type="EMBL" id="CAD7453293.1"/>
    </source>
</evidence>
<reference evidence="2" key="1">
    <citation type="submission" date="2020-11" db="EMBL/GenBank/DDBJ databases">
        <authorList>
            <person name="Tran Van P."/>
        </authorList>
    </citation>
    <scope>NUCLEOTIDE SEQUENCE</scope>
</reference>
<protein>
    <submittedName>
        <fullName evidence="2">Uncharacterized protein</fullName>
    </submittedName>
</protein>
<gene>
    <name evidence="2" type="ORF">TTEB3V08_LOCUS1440</name>
</gene>
<feature type="region of interest" description="Disordered" evidence="1">
    <location>
        <begin position="1"/>
        <end position="29"/>
    </location>
</feature>
<sequence>MALSPSTPPNHQPLATSIQPAQQSTAKRAGQMCLAGRDFANAALDHSAIEASEFSRYKGPWVRAAVEGIKSSQ</sequence>
<feature type="compositionally biased region" description="Polar residues" evidence="1">
    <location>
        <begin position="13"/>
        <end position="26"/>
    </location>
</feature>
<organism evidence="2">
    <name type="scientific">Timema tahoe</name>
    <dbReference type="NCBI Taxonomy" id="61484"/>
    <lineage>
        <taxon>Eukaryota</taxon>
        <taxon>Metazoa</taxon>
        <taxon>Ecdysozoa</taxon>
        <taxon>Arthropoda</taxon>
        <taxon>Hexapoda</taxon>
        <taxon>Insecta</taxon>
        <taxon>Pterygota</taxon>
        <taxon>Neoptera</taxon>
        <taxon>Polyneoptera</taxon>
        <taxon>Phasmatodea</taxon>
        <taxon>Timematodea</taxon>
        <taxon>Timematoidea</taxon>
        <taxon>Timematidae</taxon>
        <taxon>Timema</taxon>
    </lineage>
</organism>
<proteinExistence type="predicted"/>